<proteinExistence type="predicted"/>
<sequence>MVGPFPIRDPLVFQKPPQQKQRSRSLFAQRSHHGHARVSSLIKRPEINITQSGALLLDGAIRKRDPNSVMALGGSQLGAVVLWDEWRGLGLG</sequence>
<name>A0ACC4BL00_POPAL</name>
<accession>A0ACC4BL00</accession>
<organism evidence="1 2">
    <name type="scientific">Populus alba</name>
    <name type="common">White poplar</name>
    <dbReference type="NCBI Taxonomy" id="43335"/>
    <lineage>
        <taxon>Eukaryota</taxon>
        <taxon>Viridiplantae</taxon>
        <taxon>Streptophyta</taxon>
        <taxon>Embryophyta</taxon>
        <taxon>Tracheophyta</taxon>
        <taxon>Spermatophyta</taxon>
        <taxon>Magnoliopsida</taxon>
        <taxon>eudicotyledons</taxon>
        <taxon>Gunneridae</taxon>
        <taxon>Pentapetalae</taxon>
        <taxon>rosids</taxon>
        <taxon>fabids</taxon>
        <taxon>Malpighiales</taxon>
        <taxon>Salicaceae</taxon>
        <taxon>Saliceae</taxon>
        <taxon>Populus</taxon>
    </lineage>
</organism>
<keyword evidence="2" id="KW-1185">Reference proteome</keyword>
<dbReference type="Proteomes" id="UP000309997">
    <property type="component" value="Unassembled WGS sequence"/>
</dbReference>
<evidence type="ECO:0000313" key="2">
    <source>
        <dbReference type="Proteomes" id="UP000309997"/>
    </source>
</evidence>
<dbReference type="EMBL" id="RCHU02000010">
    <property type="protein sequence ID" value="KAL3579139.1"/>
    <property type="molecule type" value="Genomic_DNA"/>
</dbReference>
<gene>
    <name evidence="1" type="ORF">D5086_020643</name>
</gene>
<evidence type="ECO:0000313" key="1">
    <source>
        <dbReference type="EMBL" id="KAL3579139.1"/>
    </source>
</evidence>
<comment type="caution">
    <text evidence="1">The sequence shown here is derived from an EMBL/GenBank/DDBJ whole genome shotgun (WGS) entry which is preliminary data.</text>
</comment>
<protein>
    <submittedName>
        <fullName evidence="1">Uncharacterized protein</fullName>
    </submittedName>
</protein>
<reference evidence="1 2" key="1">
    <citation type="journal article" date="2024" name="Plant Biotechnol. J.">
        <title>Genome and CRISPR/Cas9 system of a widespread forest tree (Populus alba) in the world.</title>
        <authorList>
            <person name="Liu Y.J."/>
            <person name="Jiang P.F."/>
            <person name="Han X.M."/>
            <person name="Li X.Y."/>
            <person name="Wang H.M."/>
            <person name="Wang Y.J."/>
            <person name="Wang X.X."/>
            <person name="Zeng Q.Y."/>
        </authorList>
    </citation>
    <scope>NUCLEOTIDE SEQUENCE [LARGE SCALE GENOMIC DNA]</scope>
    <source>
        <strain evidence="2">cv. PAL-ZL1</strain>
    </source>
</reference>